<keyword evidence="4" id="KW-0963">Cytoplasm</keyword>
<dbReference type="SUPFAM" id="SSF47240">
    <property type="entry name" value="Ferritin-like"/>
    <property type="match status" value="1"/>
</dbReference>
<keyword evidence="7" id="KW-0458">Lysosome</keyword>
<evidence type="ECO:0000256" key="10">
    <source>
        <dbReference type="ARBA" id="ARBA00045578"/>
    </source>
</evidence>
<comment type="subunit">
    <text evidence="11">Oligomer of 24 subunits. There are two types of subunits: L (light) chain and H (heavy) chain. The major chain can be light or heavy, depending on the species and tissue type. The functional molecule forms a roughly spherical shell with a diameter of 12 nm and contains a central cavity into which the insoluble mineral iron core is deposited. Interacts with NCOA4.</text>
</comment>
<evidence type="ECO:0000256" key="9">
    <source>
        <dbReference type="ARBA" id="ARBA00044942"/>
    </source>
</evidence>
<dbReference type="OMA" id="TSWREVK"/>
<evidence type="ECO:0000313" key="15">
    <source>
        <dbReference type="Ensembl" id="ENSRFEP00010009398.1"/>
    </source>
</evidence>
<dbReference type="GeneTree" id="ENSGT00940000153096"/>
<evidence type="ECO:0000256" key="12">
    <source>
        <dbReference type="PIRSR" id="PIRSR601519-1"/>
    </source>
</evidence>
<dbReference type="PROSITE" id="PS50905">
    <property type="entry name" value="FERRITIN_LIKE"/>
    <property type="match status" value="1"/>
</dbReference>
<keyword evidence="6 12" id="KW-0408">Iron</keyword>
<protein>
    <recommendedName>
        <fullName evidence="13">Ferritin</fullName>
    </recommendedName>
</protein>
<dbReference type="Ensembl" id="ENSRFET00010010296.1">
    <property type="protein sequence ID" value="ENSRFEP00010009398.1"/>
    <property type="gene ID" value="ENSRFEG00010006412.1"/>
</dbReference>
<feature type="binding site" evidence="12">
    <location>
        <position position="86"/>
    </location>
    <ligand>
        <name>Fe cation</name>
        <dbReference type="ChEBI" id="CHEBI:24875"/>
        <label>1</label>
    </ligand>
</feature>
<reference evidence="15" key="5">
    <citation type="submission" date="2025-09" db="UniProtKB">
        <authorList>
            <consortium name="Ensembl"/>
        </authorList>
    </citation>
    <scope>IDENTIFICATION</scope>
</reference>
<dbReference type="GO" id="GO:0044754">
    <property type="term" value="C:autolysosome"/>
    <property type="evidence" value="ECO:0007669"/>
    <property type="project" value="UniProtKB-SubCell"/>
</dbReference>
<comment type="subcellular location">
    <subcellularLocation>
        <location evidence="9">Autolysosome</location>
    </subcellularLocation>
    <subcellularLocation>
        <location evidence="1">Cytoplasm</location>
    </subcellularLocation>
</comment>
<feature type="domain" description="Ferritin-like diiron" evidence="14">
    <location>
        <begin position="1"/>
        <end position="138"/>
    </location>
</feature>
<reference evidence="15 16" key="1">
    <citation type="journal article" date="2015" name="Annu Rev Anim Biosci">
        <title>The Genome 10K Project: a way forward.</title>
        <authorList>
            <person name="Koepfli K.P."/>
            <person name="Paten B."/>
            <person name="O'Brien S.J."/>
            <person name="Koepfli K.P."/>
            <person name="Paten B."/>
            <person name="Antunes A."/>
            <person name="Belov K."/>
            <person name="Bustamante C."/>
            <person name="Castoe T.A."/>
            <person name="Clawson H."/>
            <person name="Crawford A.J."/>
            <person name="Diekhans M."/>
            <person name="Distel D."/>
            <person name="Durbin R."/>
            <person name="Earl D."/>
            <person name="Fujita M.K."/>
            <person name="Gamble T."/>
            <person name="Georges A."/>
            <person name="Gemmell N."/>
            <person name="Gilbert M.T."/>
            <person name="Graves J.M."/>
            <person name="Green R.E."/>
            <person name="Hickey G."/>
            <person name="Jarvis E.D."/>
            <person name="Johnson W."/>
            <person name="Komissarov A."/>
            <person name="Korf I."/>
            <person name="Kuhn R."/>
            <person name="Larkin D.M."/>
            <person name="Lewin H."/>
            <person name="Lopez J.V."/>
            <person name="Ma J."/>
            <person name="Marques-Bonet T."/>
            <person name="Miller W."/>
            <person name="Murphy R."/>
            <person name="Pevzner P."/>
            <person name="Shapiro B."/>
            <person name="Steiner C."/>
            <person name="Tamazian G."/>
            <person name="Venkatesh B."/>
            <person name="Wang J."/>
            <person name="Wayne R."/>
            <person name="Wiley E."/>
            <person name="Yang H."/>
            <person name="Zhang G."/>
            <person name="Haussler D."/>
            <person name="Ryder O."/>
            <person name="O'Brien S.J."/>
        </authorList>
    </citation>
    <scope>NUCLEOTIDE SEQUENCE</scope>
</reference>
<dbReference type="PANTHER" id="PTHR11431">
    <property type="entry name" value="FERRITIN"/>
    <property type="match status" value="1"/>
</dbReference>
<evidence type="ECO:0000256" key="6">
    <source>
        <dbReference type="ARBA" id="ARBA00023004"/>
    </source>
</evidence>
<evidence type="ECO:0000256" key="1">
    <source>
        <dbReference type="ARBA" id="ARBA00004496"/>
    </source>
</evidence>
<dbReference type="GO" id="GO:0008199">
    <property type="term" value="F:ferric iron binding"/>
    <property type="evidence" value="ECO:0007669"/>
    <property type="project" value="InterPro"/>
</dbReference>
<proteinExistence type="inferred from homology"/>
<evidence type="ECO:0000256" key="4">
    <source>
        <dbReference type="ARBA" id="ARBA00022490"/>
    </source>
</evidence>
<dbReference type="AlphaFoldDB" id="A0A671ECG2"/>
<reference evidence="15" key="4">
    <citation type="submission" date="2025-08" db="UniProtKB">
        <authorList>
            <consortium name="Ensembl"/>
        </authorList>
    </citation>
    <scope>IDENTIFICATION</scope>
</reference>
<dbReference type="InterPro" id="IPR012347">
    <property type="entry name" value="Ferritin-like"/>
</dbReference>
<dbReference type="Pfam" id="PF00210">
    <property type="entry name" value="Ferritin"/>
    <property type="match status" value="1"/>
</dbReference>
<evidence type="ECO:0000256" key="13">
    <source>
        <dbReference type="RuleBase" id="RU361145"/>
    </source>
</evidence>
<evidence type="ECO:0000256" key="2">
    <source>
        <dbReference type="ARBA" id="ARBA00007513"/>
    </source>
</evidence>
<evidence type="ECO:0000256" key="3">
    <source>
        <dbReference type="ARBA" id="ARBA00022434"/>
    </source>
</evidence>
<dbReference type="InterPro" id="IPR009040">
    <property type="entry name" value="Ferritin-like_diiron"/>
</dbReference>
<keyword evidence="3 13" id="KW-0409">Iron storage</keyword>
<keyword evidence="16" id="KW-1185">Reference proteome</keyword>
<evidence type="ECO:0000259" key="14">
    <source>
        <dbReference type="PROSITE" id="PS50905"/>
    </source>
</evidence>
<evidence type="ECO:0000256" key="7">
    <source>
        <dbReference type="ARBA" id="ARBA00023228"/>
    </source>
</evidence>
<keyword evidence="5 12" id="KW-0479">Metal-binding</keyword>
<reference evidence="15 16" key="2">
    <citation type="journal article" date="2018" name="Annu Rev Anim Biosci">
        <title>Bat Biology, Genomes, and the Bat1K Project: To Generate Chromosome-Level Genomes for All Living Bat Species.</title>
        <authorList>
            <person name="Teeling E.C."/>
            <person name="Vernes S.C."/>
            <person name="Davalos L.M."/>
            <person name="Ray D.A."/>
            <person name="Gilbert M.T.P."/>
            <person name="Myers E."/>
        </authorList>
    </citation>
    <scope>NUCLEOTIDE SEQUENCE</scope>
</reference>
<organism evidence="15 16">
    <name type="scientific">Rhinolophus ferrumequinum</name>
    <name type="common">Greater horseshoe bat</name>
    <dbReference type="NCBI Taxonomy" id="59479"/>
    <lineage>
        <taxon>Eukaryota</taxon>
        <taxon>Metazoa</taxon>
        <taxon>Chordata</taxon>
        <taxon>Craniata</taxon>
        <taxon>Vertebrata</taxon>
        <taxon>Euteleostomi</taxon>
        <taxon>Mammalia</taxon>
        <taxon>Eutheria</taxon>
        <taxon>Laurasiatheria</taxon>
        <taxon>Chiroptera</taxon>
        <taxon>Yinpterochiroptera</taxon>
        <taxon>Rhinolophoidea</taxon>
        <taxon>Rhinolophidae</taxon>
        <taxon>Rhinolophinae</taxon>
        <taxon>Rhinolophus</taxon>
    </lineage>
</organism>
<dbReference type="PANTHER" id="PTHR11431:SF47">
    <property type="entry name" value="FERRITIN LIGHT CHAIN"/>
    <property type="match status" value="1"/>
</dbReference>
<dbReference type="Gene3D" id="1.20.1260.10">
    <property type="match status" value="1"/>
</dbReference>
<name>A0A671ECG2_RHIFE</name>
<evidence type="ECO:0000256" key="8">
    <source>
        <dbReference type="ARBA" id="ARBA00023329"/>
    </source>
</evidence>
<evidence type="ECO:0000313" key="16">
    <source>
        <dbReference type="Proteomes" id="UP000472240"/>
    </source>
</evidence>
<keyword evidence="8" id="KW-0968">Cytoplasmic vesicle</keyword>
<dbReference type="GO" id="GO:0031410">
    <property type="term" value="C:cytoplasmic vesicle"/>
    <property type="evidence" value="ECO:0007669"/>
    <property type="project" value="UniProtKB-KW"/>
</dbReference>
<accession>A0A671ECG2</accession>
<dbReference type="GO" id="GO:0008198">
    <property type="term" value="F:ferrous iron binding"/>
    <property type="evidence" value="ECO:0007669"/>
    <property type="project" value="TreeGrafter"/>
</dbReference>
<comment type="similarity">
    <text evidence="2 13">Belongs to the ferritin family.</text>
</comment>
<reference evidence="16" key="3">
    <citation type="submission" date="2018-12" db="EMBL/GenBank/DDBJ databases">
        <title>G10K-VGP greater horseshoe bat female genome, primary haplotype.</title>
        <authorList>
            <person name="Teeling E."/>
            <person name="Myers G."/>
            <person name="Vernes S."/>
            <person name="Pippel M."/>
            <person name="Winkler S."/>
            <person name="Fedrigo O."/>
            <person name="Rhie A."/>
            <person name="Koren S."/>
            <person name="Phillippy A."/>
            <person name="Lewin H."/>
            <person name="Damas J."/>
            <person name="Howe K."/>
            <person name="Mountcastle J."/>
            <person name="Jarvis E.D."/>
        </authorList>
    </citation>
    <scope>NUCLEOTIDE SEQUENCE [LARGE SCALE GENOMIC DNA]</scope>
</reference>
<comment type="function">
    <text evidence="10">Stores iron in a soluble, non-toxic, readily available form. Important for iron homeostasis. Iron is taken up in the ferrous form and deposited as ferric hydroxides after oxidation. Also plays a role in delivery of iron to cells. Mediates iron uptake in capsule cells of the developing kidney. Delivery to lysosomes by the cargo receptor NCOA4 for autophagic degradation and release or iron.</text>
</comment>
<evidence type="ECO:0000256" key="5">
    <source>
        <dbReference type="ARBA" id="ARBA00022723"/>
    </source>
</evidence>
<sequence length="180" mass="20426">HLINLQLRASYTYLSLGFCFDCDNVALEDVGHFIYKLATEKREATECLLKMQNQRDGHALFQDLQKPPQDEWGKTQDAMEATVVMEKNLNQALLDLQALGAARTDPHLCHFRENHFLDEKVKLIKKMGDPLTNLHRLANPLVGFGEYISLKGSPSSSTRSLWSPEAFEGPLYVPQHWTSA</sequence>
<dbReference type="InterPro" id="IPR001519">
    <property type="entry name" value="Ferritin"/>
</dbReference>
<dbReference type="Proteomes" id="UP000472240">
    <property type="component" value="Chromosome 13"/>
</dbReference>
<dbReference type="GO" id="GO:0006826">
    <property type="term" value="P:iron ion transport"/>
    <property type="evidence" value="ECO:0007669"/>
    <property type="project" value="InterPro"/>
</dbReference>
<dbReference type="InterPro" id="IPR009078">
    <property type="entry name" value="Ferritin-like_SF"/>
</dbReference>
<dbReference type="InParanoid" id="A0A671ECG2"/>
<dbReference type="FunFam" id="1.20.1260.10:FF:000009">
    <property type="entry name" value="Ferritin light chain"/>
    <property type="match status" value="1"/>
</dbReference>
<evidence type="ECO:0000256" key="11">
    <source>
        <dbReference type="ARBA" id="ARBA00047045"/>
    </source>
</evidence>
<dbReference type="FunCoup" id="A0A671ECG2">
    <property type="interactions" value="131"/>
</dbReference>
<dbReference type="GO" id="GO:0006879">
    <property type="term" value="P:intracellular iron ion homeostasis"/>
    <property type="evidence" value="ECO:0007669"/>
    <property type="project" value="UniProtKB-KW"/>
</dbReference>
<dbReference type="InterPro" id="IPR008331">
    <property type="entry name" value="Ferritin_DPS_dom"/>
</dbReference>